<protein>
    <submittedName>
        <fullName evidence="1">Uncharacterized protein</fullName>
    </submittedName>
</protein>
<dbReference type="AlphaFoldDB" id="A0A0A8XTJ8"/>
<dbReference type="EMBL" id="GBRH01280581">
    <property type="protein sequence ID" value="JAD17314.1"/>
    <property type="molecule type" value="Transcribed_RNA"/>
</dbReference>
<sequence length="38" mass="4573">MLWKYFSLCFTCYISFEIPCRTCLMKLNIPSKLNTFCL</sequence>
<reference evidence="1" key="1">
    <citation type="submission" date="2014-09" db="EMBL/GenBank/DDBJ databases">
        <authorList>
            <person name="Magalhaes I.L.F."/>
            <person name="Oliveira U."/>
            <person name="Santos F.R."/>
            <person name="Vidigal T.H.D.A."/>
            <person name="Brescovit A.D."/>
            <person name="Santos A.J."/>
        </authorList>
    </citation>
    <scope>NUCLEOTIDE SEQUENCE</scope>
    <source>
        <tissue evidence="1">Shoot tissue taken approximately 20 cm above the soil surface</tissue>
    </source>
</reference>
<organism evidence="1">
    <name type="scientific">Arundo donax</name>
    <name type="common">Giant reed</name>
    <name type="synonym">Donax arundinaceus</name>
    <dbReference type="NCBI Taxonomy" id="35708"/>
    <lineage>
        <taxon>Eukaryota</taxon>
        <taxon>Viridiplantae</taxon>
        <taxon>Streptophyta</taxon>
        <taxon>Embryophyta</taxon>
        <taxon>Tracheophyta</taxon>
        <taxon>Spermatophyta</taxon>
        <taxon>Magnoliopsida</taxon>
        <taxon>Liliopsida</taxon>
        <taxon>Poales</taxon>
        <taxon>Poaceae</taxon>
        <taxon>PACMAD clade</taxon>
        <taxon>Arundinoideae</taxon>
        <taxon>Arundineae</taxon>
        <taxon>Arundo</taxon>
    </lineage>
</organism>
<reference evidence="1" key="2">
    <citation type="journal article" date="2015" name="Data Brief">
        <title>Shoot transcriptome of the giant reed, Arundo donax.</title>
        <authorList>
            <person name="Barrero R.A."/>
            <person name="Guerrero F.D."/>
            <person name="Moolhuijzen P."/>
            <person name="Goolsby J.A."/>
            <person name="Tidwell J."/>
            <person name="Bellgard S.E."/>
            <person name="Bellgard M.I."/>
        </authorList>
    </citation>
    <scope>NUCLEOTIDE SEQUENCE</scope>
    <source>
        <tissue evidence="1">Shoot tissue taken approximately 20 cm above the soil surface</tissue>
    </source>
</reference>
<name>A0A0A8XTJ8_ARUDO</name>
<evidence type="ECO:0000313" key="1">
    <source>
        <dbReference type="EMBL" id="JAD17314.1"/>
    </source>
</evidence>
<proteinExistence type="predicted"/>
<accession>A0A0A8XTJ8</accession>